<keyword evidence="3 5" id="KW-1133">Transmembrane helix</keyword>
<proteinExistence type="predicted"/>
<organism evidence="7 8">
    <name type="scientific">Enterococcus saigonensis</name>
    <dbReference type="NCBI Taxonomy" id="1805431"/>
    <lineage>
        <taxon>Bacteria</taxon>
        <taxon>Bacillati</taxon>
        <taxon>Bacillota</taxon>
        <taxon>Bacilli</taxon>
        <taxon>Lactobacillales</taxon>
        <taxon>Enterococcaceae</taxon>
        <taxon>Enterococcus</taxon>
    </lineage>
</organism>
<dbReference type="InterPro" id="IPR010920">
    <property type="entry name" value="LSM_dom_sf"/>
</dbReference>
<evidence type="ECO:0000256" key="3">
    <source>
        <dbReference type="ARBA" id="ARBA00022989"/>
    </source>
</evidence>
<evidence type="ECO:0000259" key="6">
    <source>
        <dbReference type="Pfam" id="PF00924"/>
    </source>
</evidence>
<dbReference type="GO" id="GO:0016020">
    <property type="term" value="C:membrane"/>
    <property type="evidence" value="ECO:0007669"/>
    <property type="project" value="UniProtKB-SubCell"/>
</dbReference>
<feature type="transmembrane region" description="Helical" evidence="5">
    <location>
        <begin position="60"/>
        <end position="86"/>
    </location>
</feature>
<dbReference type="AlphaFoldDB" id="A0A679ILH0"/>
<evidence type="ECO:0000256" key="4">
    <source>
        <dbReference type="ARBA" id="ARBA00023136"/>
    </source>
</evidence>
<dbReference type="SUPFAM" id="SSF50182">
    <property type="entry name" value="Sm-like ribonucleoproteins"/>
    <property type="match status" value="1"/>
</dbReference>
<dbReference type="Gene3D" id="2.30.30.60">
    <property type="match status" value="1"/>
</dbReference>
<feature type="domain" description="Mechanosensitive ion channel MscS" evidence="6">
    <location>
        <begin position="109"/>
        <end position="183"/>
    </location>
</feature>
<evidence type="ECO:0000256" key="5">
    <source>
        <dbReference type="SAM" id="Phobius"/>
    </source>
</evidence>
<dbReference type="RefSeq" id="WP_173103313.1">
    <property type="nucleotide sequence ID" value="NZ_AP022822.1"/>
</dbReference>
<reference evidence="7 8" key="1">
    <citation type="submission" date="2020-02" db="EMBL/GenBank/DDBJ databases">
        <title>Characterization of vanA genotype vancomycin-resistant Enterococcus saigonensis VE80.</title>
        <authorList>
            <person name="Harada T."/>
            <person name="Motooka D."/>
            <person name="Nakamura S."/>
            <person name="Yamamoto Y."/>
            <person name="Kawahara R."/>
            <person name="Kawatsu K."/>
        </authorList>
    </citation>
    <scope>NUCLEOTIDE SEQUENCE [LARGE SCALE GENOMIC DNA]</scope>
    <source>
        <strain evidence="7 8">VE80</strain>
    </source>
</reference>
<keyword evidence="2 5" id="KW-0812">Transmembrane</keyword>
<keyword evidence="8" id="KW-1185">Reference proteome</keyword>
<dbReference type="Pfam" id="PF00924">
    <property type="entry name" value="MS_channel_2nd"/>
    <property type="match status" value="1"/>
</dbReference>
<feature type="transmembrane region" description="Helical" evidence="5">
    <location>
        <begin position="30"/>
        <end position="48"/>
    </location>
</feature>
<dbReference type="InterPro" id="IPR023408">
    <property type="entry name" value="MscS_beta-dom_sf"/>
</dbReference>
<protein>
    <recommendedName>
        <fullName evidence="6">Mechanosensitive ion channel MscS domain-containing protein</fullName>
    </recommendedName>
</protein>
<dbReference type="GO" id="GO:0008381">
    <property type="term" value="F:mechanosensitive monoatomic ion channel activity"/>
    <property type="evidence" value="ECO:0007669"/>
    <property type="project" value="InterPro"/>
</dbReference>
<dbReference type="Proteomes" id="UP000502998">
    <property type="component" value="Chromosome"/>
</dbReference>
<evidence type="ECO:0000256" key="1">
    <source>
        <dbReference type="ARBA" id="ARBA00004370"/>
    </source>
</evidence>
<evidence type="ECO:0000313" key="7">
    <source>
        <dbReference type="EMBL" id="BCA86116.1"/>
    </source>
</evidence>
<dbReference type="InterPro" id="IPR006685">
    <property type="entry name" value="MscS_channel_2nd"/>
</dbReference>
<evidence type="ECO:0000256" key="2">
    <source>
        <dbReference type="ARBA" id="ARBA00022692"/>
    </source>
</evidence>
<name>A0A679ILH0_9ENTE</name>
<gene>
    <name evidence="7" type="ORF">EsVE80_16390</name>
</gene>
<dbReference type="InterPro" id="IPR045275">
    <property type="entry name" value="MscS_archaea/bacteria_type"/>
</dbReference>
<feature type="transmembrane region" description="Helical" evidence="5">
    <location>
        <begin position="92"/>
        <end position="120"/>
    </location>
</feature>
<dbReference type="KEGG" id="esg:EsVE80_16390"/>
<dbReference type="EMBL" id="AP022822">
    <property type="protein sequence ID" value="BCA86116.1"/>
    <property type="molecule type" value="Genomic_DNA"/>
</dbReference>
<dbReference type="PANTHER" id="PTHR30221">
    <property type="entry name" value="SMALL-CONDUCTANCE MECHANOSENSITIVE CHANNEL"/>
    <property type="match status" value="1"/>
</dbReference>
<accession>A0A679ILH0</accession>
<keyword evidence="4 5" id="KW-0472">Membrane</keyword>
<evidence type="ECO:0000313" key="8">
    <source>
        <dbReference type="Proteomes" id="UP000502998"/>
    </source>
</evidence>
<dbReference type="PANTHER" id="PTHR30221:SF18">
    <property type="entry name" value="SLL0590 PROTEIN"/>
    <property type="match status" value="1"/>
</dbReference>
<comment type="subcellular location">
    <subcellularLocation>
        <location evidence="1">Membrane</location>
    </subcellularLocation>
</comment>
<sequence length="309" mass="35826">MAGETENILAKFVREIINNVQDPNELSGKIGMSVILLFLLIVLERLFYKFWKKVIENVKILNIVAKITDFIIRFFFLVSLTCLWLNALDTFVIGLIFMVILLSLAVKGLISNLAGWFLIVNKHHFRIYDRIEIGDVKGEVISVGILYFTLMEIGHWFESEAPTGRTVKIPNSKILTEAVYNYNAMTPFIWKEISYTVAFESNWQRAQEIIAEILLSYYVDFEKEYLTDLQYKKVVLKQLQLFDGNLKPISIVTVTESGIVLKTRYVVYYTKGTQVATKLHQKILKSFRDEDLQMASKRIYFTQGENKND</sequence>
<dbReference type="Gene3D" id="3.30.70.100">
    <property type="match status" value="1"/>
</dbReference>